<sequence length="386" mass="42609">MTNQQVIQTIIQQHKIPRQCIPMLAVFIIAKTPTILLAGFVLGYFMLFNKQDTEEKTPKLIEAPPQHQPPLRTSSLEYDNEPHYASINHSVTIQEEDQQDDVSNASIDFENLLKFPSCPTTLPRLDTHFNFVSDDHHQLQPNNPIDWSAIHQELEYDQQRNAKPPTTVVSVEKEPQHPLYISPSQNDMLAFSSASSSSSSSEDADVSSLLSLESSGMLSKQTSMTSPKTPLPPNDNSTAAILLVDQPDHLTQLPSSATDGATTSFTSHITNMALLDDILLLPAPIPLPKPSLSSPGQLFKSKFQKAVNKMKKSNSNSGSNSASRRSSTISQDSFTATNKKASSLQIQAYYFPPAADQQQPHGSPRPSASARLNDHLKGRFHKLFKK</sequence>
<name>A0A8H4BLQ7_MUCCL</name>
<keyword evidence="2" id="KW-1133">Transmembrane helix</keyword>
<gene>
    <name evidence="3" type="ORF">FB192DRAFT_1433214</name>
</gene>
<protein>
    <submittedName>
        <fullName evidence="3">Uncharacterized protein</fullName>
    </submittedName>
</protein>
<proteinExistence type="predicted"/>
<feature type="compositionally biased region" description="Low complexity" evidence="1">
    <location>
        <begin position="313"/>
        <end position="333"/>
    </location>
</feature>
<feature type="region of interest" description="Disordered" evidence="1">
    <location>
        <begin position="306"/>
        <end position="386"/>
    </location>
</feature>
<evidence type="ECO:0000313" key="3">
    <source>
        <dbReference type="EMBL" id="KAF1804674.1"/>
    </source>
</evidence>
<comment type="caution">
    <text evidence="3">The sequence shown here is derived from an EMBL/GenBank/DDBJ whole genome shotgun (WGS) entry which is preliminary data.</text>
</comment>
<feature type="compositionally biased region" description="Polar residues" evidence="1">
    <location>
        <begin position="334"/>
        <end position="346"/>
    </location>
</feature>
<organism evidence="3 4">
    <name type="scientific">Mucor circinelloides f. lusitanicus</name>
    <name type="common">Mucor racemosus var. lusitanicus</name>
    <dbReference type="NCBI Taxonomy" id="29924"/>
    <lineage>
        <taxon>Eukaryota</taxon>
        <taxon>Fungi</taxon>
        <taxon>Fungi incertae sedis</taxon>
        <taxon>Mucoromycota</taxon>
        <taxon>Mucoromycotina</taxon>
        <taxon>Mucoromycetes</taxon>
        <taxon>Mucorales</taxon>
        <taxon>Mucorineae</taxon>
        <taxon>Mucoraceae</taxon>
        <taxon>Mucor</taxon>
    </lineage>
</organism>
<feature type="region of interest" description="Disordered" evidence="1">
    <location>
        <begin position="217"/>
        <end position="238"/>
    </location>
</feature>
<dbReference type="Proteomes" id="UP000469890">
    <property type="component" value="Unassembled WGS sequence"/>
</dbReference>
<feature type="transmembrane region" description="Helical" evidence="2">
    <location>
        <begin position="21"/>
        <end position="47"/>
    </location>
</feature>
<reference evidence="3 4" key="1">
    <citation type="submission" date="2019-09" db="EMBL/GenBank/DDBJ databases">
        <authorList>
            <consortium name="DOE Joint Genome Institute"/>
            <person name="Mondo S.J."/>
            <person name="Navarro-Mendoza M.I."/>
            <person name="Perez-Arques C."/>
            <person name="Panchal S."/>
            <person name="Nicolas F.E."/>
            <person name="Ganguly P."/>
            <person name="Pangilinan J."/>
            <person name="Grigoriev I."/>
            <person name="Heitman J."/>
            <person name="Sanya K."/>
            <person name="Garre V."/>
        </authorList>
    </citation>
    <scope>NUCLEOTIDE SEQUENCE [LARGE SCALE GENOMIC DNA]</scope>
    <source>
        <strain evidence="3 4">MU402</strain>
    </source>
</reference>
<evidence type="ECO:0000256" key="2">
    <source>
        <dbReference type="SAM" id="Phobius"/>
    </source>
</evidence>
<evidence type="ECO:0000313" key="4">
    <source>
        <dbReference type="Proteomes" id="UP000469890"/>
    </source>
</evidence>
<accession>A0A8H4BLQ7</accession>
<evidence type="ECO:0000256" key="1">
    <source>
        <dbReference type="SAM" id="MobiDB-lite"/>
    </source>
</evidence>
<dbReference type="AlphaFoldDB" id="A0A8H4BLQ7"/>
<dbReference type="EMBL" id="JAAECE010000002">
    <property type="protein sequence ID" value="KAF1804674.1"/>
    <property type="molecule type" value="Genomic_DNA"/>
</dbReference>
<keyword evidence="2" id="KW-0812">Transmembrane</keyword>
<keyword evidence="2" id="KW-0472">Membrane</keyword>